<dbReference type="Pfam" id="PF00027">
    <property type="entry name" value="cNMP_binding"/>
    <property type="match status" value="1"/>
</dbReference>
<dbReference type="InterPro" id="IPR036390">
    <property type="entry name" value="WH_DNA-bd_sf"/>
</dbReference>
<evidence type="ECO:0000313" key="6">
    <source>
        <dbReference type="EMBL" id="MET3869557.1"/>
    </source>
</evidence>
<dbReference type="InterPro" id="IPR000595">
    <property type="entry name" value="cNMP-bd_dom"/>
</dbReference>
<protein>
    <submittedName>
        <fullName evidence="6">CRP-like cAMP-binding protein</fullName>
    </submittedName>
</protein>
<dbReference type="PANTHER" id="PTHR24567">
    <property type="entry name" value="CRP FAMILY TRANSCRIPTIONAL REGULATORY PROTEIN"/>
    <property type="match status" value="1"/>
</dbReference>
<evidence type="ECO:0000256" key="2">
    <source>
        <dbReference type="ARBA" id="ARBA00023125"/>
    </source>
</evidence>
<dbReference type="SUPFAM" id="SSF51206">
    <property type="entry name" value="cAMP-binding domain-like"/>
    <property type="match status" value="1"/>
</dbReference>
<name>A0ABV2NSQ9_9HYPH</name>
<evidence type="ECO:0000256" key="4">
    <source>
        <dbReference type="SAM" id="MobiDB-lite"/>
    </source>
</evidence>
<gene>
    <name evidence="6" type="ORF">ABIC20_006935</name>
</gene>
<keyword evidence="7" id="KW-1185">Reference proteome</keyword>
<dbReference type="EMBL" id="JBEPNW010000003">
    <property type="protein sequence ID" value="MET3869557.1"/>
    <property type="molecule type" value="Genomic_DNA"/>
</dbReference>
<evidence type="ECO:0000313" key="7">
    <source>
        <dbReference type="Proteomes" id="UP001549119"/>
    </source>
</evidence>
<feature type="region of interest" description="Disordered" evidence="4">
    <location>
        <begin position="1"/>
        <end position="31"/>
    </location>
</feature>
<dbReference type="RefSeq" id="WP_209651308.1">
    <property type="nucleotide sequence ID" value="NZ_JBEPNV010000002.1"/>
</dbReference>
<keyword evidence="1" id="KW-0805">Transcription regulation</keyword>
<organism evidence="6 7">
    <name type="scientific">Methylobacterium radiotolerans</name>
    <dbReference type="NCBI Taxonomy" id="31998"/>
    <lineage>
        <taxon>Bacteria</taxon>
        <taxon>Pseudomonadati</taxon>
        <taxon>Pseudomonadota</taxon>
        <taxon>Alphaproteobacteria</taxon>
        <taxon>Hyphomicrobiales</taxon>
        <taxon>Methylobacteriaceae</taxon>
        <taxon>Methylobacterium</taxon>
    </lineage>
</organism>
<reference evidence="6 7" key="1">
    <citation type="submission" date="2024-06" db="EMBL/GenBank/DDBJ databases">
        <title>Genomics of switchgrass bacterial isolates.</title>
        <authorList>
            <person name="Shade A."/>
        </authorList>
    </citation>
    <scope>NUCLEOTIDE SEQUENCE [LARGE SCALE GENOMIC DNA]</scope>
    <source>
        <strain evidence="6 7">PvP084</strain>
    </source>
</reference>
<dbReference type="Pfam" id="PF13545">
    <property type="entry name" value="HTH_Crp_2"/>
    <property type="match status" value="1"/>
</dbReference>
<dbReference type="Gene3D" id="2.60.120.10">
    <property type="entry name" value="Jelly Rolls"/>
    <property type="match status" value="1"/>
</dbReference>
<dbReference type="InterPro" id="IPR018490">
    <property type="entry name" value="cNMP-bd_dom_sf"/>
</dbReference>
<dbReference type="CDD" id="cd00038">
    <property type="entry name" value="CAP_ED"/>
    <property type="match status" value="1"/>
</dbReference>
<accession>A0ABV2NSQ9</accession>
<sequence>METVVPMTVTDTAVSRRVRPPRPSAPVGSEPRSALIRKLEGLAPLTVPDRAALAGLTRYVRPIARHTALVEQDGVADHALIVAAGFAGRLKRCASGRRQILAYLIPGDLCDRGAIHGYPLDHTIETLTPCRIAEVPRAVYFDLLDRHPGIALALQRAKLTEEATAREWMANIAMRSGPERMAHLLCELLERLGSIGETAAGQFDMPLTQRELAETLGLSSVHVNRVLQVLRRDGLITLRERRLRILAPRQLRQLAEFEAGYLSPSYRARGAGTRNGVRPPA</sequence>
<keyword evidence="2" id="KW-0238">DNA-binding</keyword>
<evidence type="ECO:0000259" key="5">
    <source>
        <dbReference type="PROSITE" id="PS51063"/>
    </source>
</evidence>
<dbReference type="InterPro" id="IPR036388">
    <property type="entry name" value="WH-like_DNA-bd_sf"/>
</dbReference>
<evidence type="ECO:0000256" key="1">
    <source>
        <dbReference type="ARBA" id="ARBA00023015"/>
    </source>
</evidence>
<dbReference type="SUPFAM" id="SSF46785">
    <property type="entry name" value="Winged helix' DNA-binding domain"/>
    <property type="match status" value="1"/>
</dbReference>
<dbReference type="InterPro" id="IPR014710">
    <property type="entry name" value="RmlC-like_jellyroll"/>
</dbReference>
<comment type="caution">
    <text evidence="6">The sequence shown here is derived from an EMBL/GenBank/DDBJ whole genome shotgun (WGS) entry which is preliminary data.</text>
</comment>
<feature type="domain" description="HTH crp-type" evidence="5">
    <location>
        <begin position="175"/>
        <end position="249"/>
    </location>
</feature>
<dbReference type="SMART" id="SM00419">
    <property type="entry name" value="HTH_CRP"/>
    <property type="match status" value="1"/>
</dbReference>
<dbReference type="InterPro" id="IPR012318">
    <property type="entry name" value="HTH_CRP"/>
</dbReference>
<dbReference type="InterPro" id="IPR050397">
    <property type="entry name" value="Env_Response_Regulators"/>
</dbReference>
<dbReference type="PROSITE" id="PS51063">
    <property type="entry name" value="HTH_CRP_2"/>
    <property type="match status" value="1"/>
</dbReference>
<evidence type="ECO:0000256" key="3">
    <source>
        <dbReference type="ARBA" id="ARBA00023163"/>
    </source>
</evidence>
<dbReference type="Gene3D" id="1.10.10.10">
    <property type="entry name" value="Winged helix-like DNA-binding domain superfamily/Winged helix DNA-binding domain"/>
    <property type="match status" value="1"/>
</dbReference>
<dbReference type="Proteomes" id="UP001549119">
    <property type="component" value="Unassembled WGS sequence"/>
</dbReference>
<keyword evidence="3" id="KW-0804">Transcription</keyword>
<dbReference type="PANTHER" id="PTHR24567:SF68">
    <property type="entry name" value="DNA-BINDING TRANSCRIPTIONAL DUAL REGULATOR CRP"/>
    <property type="match status" value="1"/>
</dbReference>
<proteinExistence type="predicted"/>